<name>G3IHR4_CRIGR</name>
<proteinExistence type="predicted"/>
<accession>G3IHR4</accession>
<protein>
    <submittedName>
        <fullName evidence="2">Uncharacterized protein</fullName>
    </submittedName>
</protein>
<dbReference type="AlphaFoldDB" id="G3IHR4"/>
<evidence type="ECO:0000256" key="1">
    <source>
        <dbReference type="SAM" id="MobiDB-lite"/>
    </source>
</evidence>
<dbReference type="EMBL" id="JH002840">
    <property type="protein sequence ID" value="EGW15102.1"/>
    <property type="molecule type" value="Genomic_DNA"/>
</dbReference>
<organism evidence="2 3">
    <name type="scientific">Cricetulus griseus</name>
    <name type="common">Chinese hamster</name>
    <name type="synonym">Cricetulus barabensis griseus</name>
    <dbReference type="NCBI Taxonomy" id="10029"/>
    <lineage>
        <taxon>Eukaryota</taxon>
        <taxon>Metazoa</taxon>
        <taxon>Chordata</taxon>
        <taxon>Craniata</taxon>
        <taxon>Vertebrata</taxon>
        <taxon>Euteleostomi</taxon>
        <taxon>Mammalia</taxon>
        <taxon>Eutheria</taxon>
        <taxon>Euarchontoglires</taxon>
        <taxon>Glires</taxon>
        <taxon>Rodentia</taxon>
        <taxon>Myomorpha</taxon>
        <taxon>Muroidea</taxon>
        <taxon>Cricetidae</taxon>
        <taxon>Cricetinae</taxon>
        <taxon>Cricetulus</taxon>
    </lineage>
</organism>
<dbReference type="InParanoid" id="G3IHR4"/>
<sequence>MGGKEAAKIEDNPPYCTRTLYTGPPGRGQWGSWHIPGSLLGPPRGPARASHSAPGY</sequence>
<dbReference type="Proteomes" id="UP000001075">
    <property type="component" value="Unassembled WGS sequence"/>
</dbReference>
<evidence type="ECO:0000313" key="2">
    <source>
        <dbReference type="EMBL" id="EGW15102.1"/>
    </source>
</evidence>
<reference evidence="3" key="1">
    <citation type="journal article" date="2011" name="Nat. Biotechnol.">
        <title>The genomic sequence of the Chinese hamster ovary (CHO)-K1 cell line.</title>
        <authorList>
            <person name="Xu X."/>
            <person name="Nagarajan H."/>
            <person name="Lewis N.E."/>
            <person name="Pan S."/>
            <person name="Cai Z."/>
            <person name="Liu X."/>
            <person name="Chen W."/>
            <person name="Xie M."/>
            <person name="Wang W."/>
            <person name="Hammond S."/>
            <person name="Andersen M.R."/>
            <person name="Neff N."/>
            <person name="Passarelli B."/>
            <person name="Koh W."/>
            <person name="Fan H.C."/>
            <person name="Wang J."/>
            <person name="Gui Y."/>
            <person name="Lee K.H."/>
            <person name="Betenbaugh M.J."/>
            <person name="Quake S.R."/>
            <person name="Famili I."/>
            <person name="Palsson B.O."/>
            <person name="Wang J."/>
        </authorList>
    </citation>
    <scope>NUCLEOTIDE SEQUENCE [LARGE SCALE GENOMIC DNA]</scope>
    <source>
        <strain evidence="3">CHO K1 cell line</strain>
    </source>
</reference>
<gene>
    <name evidence="2" type="ORF">I79_023369</name>
</gene>
<evidence type="ECO:0000313" key="3">
    <source>
        <dbReference type="Proteomes" id="UP000001075"/>
    </source>
</evidence>
<feature type="region of interest" description="Disordered" evidence="1">
    <location>
        <begin position="35"/>
        <end position="56"/>
    </location>
</feature>